<dbReference type="STRING" id="4232.A0A251V0D8"/>
<dbReference type="InterPro" id="IPR036282">
    <property type="entry name" value="Glutathione-S-Trfase_C_sf"/>
</dbReference>
<evidence type="ECO:0000313" key="8">
    <source>
        <dbReference type="EMBL" id="KAF5811116.1"/>
    </source>
</evidence>
<organism evidence="9 10">
    <name type="scientific">Helianthus annuus</name>
    <name type="common">Common sunflower</name>
    <dbReference type="NCBI Taxonomy" id="4232"/>
    <lineage>
        <taxon>Eukaryota</taxon>
        <taxon>Viridiplantae</taxon>
        <taxon>Streptophyta</taxon>
        <taxon>Embryophyta</taxon>
        <taxon>Tracheophyta</taxon>
        <taxon>Spermatophyta</taxon>
        <taxon>Magnoliopsida</taxon>
        <taxon>eudicotyledons</taxon>
        <taxon>Gunneridae</taxon>
        <taxon>Pentapetalae</taxon>
        <taxon>asterids</taxon>
        <taxon>campanulids</taxon>
        <taxon>Asterales</taxon>
        <taxon>Asteraceae</taxon>
        <taxon>Asteroideae</taxon>
        <taxon>Heliantheae alliance</taxon>
        <taxon>Heliantheae</taxon>
        <taxon>Helianthus</taxon>
    </lineage>
</organism>
<dbReference type="OrthoDB" id="422574at2759"/>
<dbReference type="SFLD" id="SFLDS00019">
    <property type="entry name" value="Glutathione_Transferase_(cytos"/>
    <property type="match status" value="1"/>
</dbReference>
<dbReference type="Gene3D" id="3.40.30.10">
    <property type="entry name" value="Glutaredoxin"/>
    <property type="match status" value="1"/>
</dbReference>
<dbReference type="PANTHER" id="PTHR43900">
    <property type="entry name" value="GLUTATHIONE S-TRANSFERASE RHO"/>
    <property type="match status" value="1"/>
</dbReference>
<dbReference type="SUPFAM" id="SSF52833">
    <property type="entry name" value="Thioredoxin-like"/>
    <property type="match status" value="1"/>
</dbReference>
<dbReference type="PANTHER" id="PTHR43900:SF71">
    <property type="entry name" value="GLUTATHIONE TRANSFERASE"/>
    <property type="match status" value="1"/>
</dbReference>
<dbReference type="FunFam" id="1.20.1050.10:FF:000004">
    <property type="entry name" value="Glutathione S-transferase F2"/>
    <property type="match status" value="1"/>
</dbReference>
<dbReference type="SUPFAM" id="SSF47616">
    <property type="entry name" value="GST C-terminal domain-like"/>
    <property type="match status" value="1"/>
</dbReference>
<dbReference type="GO" id="GO:0043295">
    <property type="term" value="F:glutathione binding"/>
    <property type="evidence" value="ECO:0000318"/>
    <property type="project" value="GO_Central"/>
</dbReference>
<dbReference type="CDD" id="cd03053">
    <property type="entry name" value="GST_N_Phi"/>
    <property type="match status" value="1"/>
</dbReference>
<dbReference type="GO" id="GO:0004364">
    <property type="term" value="F:glutathione transferase activity"/>
    <property type="evidence" value="ECO:0000318"/>
    <property type="project" value="GO_Central"/>
</dbReference>
<dbReference type="OMA" id="WAADIMA"/>
<dbReference type="InParanoid" id="A0A251V0D8"/>
<dbReference type="EMBL" id="MNCJ02000319">
    <property type="protein sequence ID" value="KAF5811116.1"/>
    <property type="molecule type" value="Genomic_DNA"/>
</dbReference>
<dbReference type="Pfam" id="PF00043">
    <property type="entry name" value="GST_C"/>
    <property type="match status" value="1"/>
</dbReference>
<dbReference type="Gene3D" id="1.20.1050.10">
    <property type="match status" value="1"/>
</dbReference>
<dbReference type="InterPro" id="IPR004045">
    <property type="entry name" value="Glutathione_S-Trfase_N"/>
</dbReference>
<evidence type="ECO:0000256" key="5">
    <source>
        <dbReference type="ARBA" id="ARBA00081070"/>
    </source>
</evidence>
<dbReference type="GO" id="GO:0005737">
    <property type="term" value="C:cytoplasm"/>
    <property type="evidence" value="ECO:0000318"/>
    <property type="project" value="GO_Central"/>
</dbReference>
<evidence type="ECO:0000259" key="7">
    <source>
        <dbReference type="PROSITE" id="PS50405"/>
    </source>
</evidence>
<comment type="similarity">
    <text evidence="1">Belongs to the GST superfamily. Phi family.</text>
</comment>
<dbReference type="CDD" id="cd03187">
    <property type="entry name" value="GST_C_Phi"/>
    <property type="match status" value="1"/>
</dbReference>
<feature type="domain" description="GST C-terminal" evidence="7">
    <location>
        <begin position="89"/>
        <end position="214"/>
    </location>
</feature>
<reference evidence="8 10" key="1">
    <citation type="journal article" date="2017" name="Nature">
        <title>The sunflower genome provides insights into oil metabolism, flowering and Asterid evolution.</title>
        <authorList>
            <person name="Badouin H."/>
            <person name="Gouzy J."/>
            <person name="Grassa C.J."/>
            <person name="Murat F."/>
            <person name="Staton S.E."/>
            <person name="Cottret L."/>
            <person name="Lelandais-Briere C."/>
            <person name="Owens G.L."/>
            <person name="Carrere S."/>
            <person name="Mayjonade B."/>
            <person name="Legrand L."/>
            <person name="Gill N."/>
            <person name="Kane N.C."/>
            <person name="Bowers J.E."/>
            <person name="Hubner S."/>
            <person name="Bellec A."/>
            <person name="Berard A."/>
            <person name="Berges H."/>
            <person name="Blanchet N."/>
            <person name="Boniface M.C."/>
            <person name="Brunel D."/>
            <person name="Catrice O."/>
            <person name="Chaidir N."/>
            <person name="Claudel C."/>
            <person name="Donnadieu C."/>
            <person name="Faraut T."/>
            <person name="Fievet G."/>
            <person name="Helmstetter N."/>
            <person name="King M."/>
            <person name="Knapp S.J."/>
            <person name="Lai Z."/>
            <person name="Le Paslier M.C."/>
            <person name="Lippi Y."/>
            <person name="Lorenzon L."/>
            <person name="Mandel J.R."/>
            <person name="Marage G."/>
            <person name="Marchand G."/>
            <person name="Marquand E."/>
            <person name="Bret-Mestries E."/>
            <person name="Morien E."/>
            <person name="Nambeesan S."/>
            <person name="Nguyen T."/>
            <person name="Pegot-Espagnet P."/>
            <person name="Pouilly N."/>
            <person name="Raftis F."/>
            <person name="Sallet E."/>
            <person name="Schiex T."/>
            <person name="Thomas J."/>
            <person name="Vandecasteele C."/>
            <person name="Vares D."/>
            <person name="Vear F."/>
            <person name="Vautrin S."/>
            <person name="Crespi M."/>
            <person name="Mangin B."/>
            <person name="Burke J.M."/>
            <person name="Salse J."/>
            <person name="Munos S."/>
            <person name="Vincourt P."/>
            <person name="Rieseberg L.H."/>
            <person name="Langlade N.B."/>
        </authorList>
    </citation>
    <scope>NUCLEOTIDE SEQUENCE [LARGE SCALE GENOMIC DNA]</scope>
    <source>
        <strain evidence="10">cv. SF193</strain>
        <tissue evidence="8">Leaves</tissue>
    </source>
</reference>
<dbReference type="GO" id="GO:0009407">
    <property type="term" value="P:toxin catabolic process"/>
    <property type="evidence" value="ECO:0007669"/>
    <property type="project" value="UniProtKB-ARBA"/>
</dbReference>
<evidence type="ECO:0000259" key="6">
    <source>
        <dbReference type="PROSITE" id="PS50404"/>
    </source>
</evidence>
<sequence>MGIKVYGSMVSTATLRVLLCLAEKDLEFELINVDLASGEHKRPHILARNPFGQIPAFEDDDIKLFESRAISQYISRTHVGKGVDLISNDPKKAALESVWMEVESQKLEPAAMKLIWQLCMKPLLFGQNSDDAVVSVEKKKLESVLDVYEARLSESKYLGGDSFSLADMHTVPTIKFLMDTQMKQVFDARPCVRAWVTDIMSRPACVKVFGVPEC</sequence>
<dbReference type="Proteomes" id="UP000215914">
    <property type="component" value="Chromosome 4"/>
</dbReference>
<keyword evidence="3 8" id="KW-0808">Transferase</keyword>
<evidence type="ECO:0000256" key="2">
    <source>
        <dbReference type="ARBA" id="ARBA00012452"/>
    </source>
</evidence>
<dbReference type="GO" id="GO:0006749">
    <property type="term" value="P:glutathione metabolic process"/>
    <property type="evidence" value="ECO:0000318"/>
    <property type="project" value="GO_Central"/>
</dbReference>
<dbReference type="Gramene" id="mRNA:HanXRQr2_Chr04g0177721">
    <property type="protein sequence ID" value="mRNA:HanXRQr2_Chr04g0177721"/>
    <property type="gene ID" value="HanXRQr2_Chr04g0177721"/>
</dbReference>
<evidence type="ECO:0000256" key="1">
    <source>
        <dbReference type="ARBA" id="ARBA00010128"/>
    </source>
</evidence>
<comment type="catalytic activity">
    <reaction evidence="4">
        <text>RX + glutathione = an S-substituted glutathione + a halide anion + H(+)</text>
        <dbReference type="Rhea" id="RHEA:16437"/>
        <dbReference type="ChEBI" id="CHEBI:15378"/>
        <dbReference type="ChEBI" id="CHEBI:16042"/>
        <dbReference type="ChEBI" id="CHEBI:17792"/>
        <dbReference type="ChEBI" id="CHEBI:57925"/>
        <dbReference type="ChEBI" id="CHEBI:90779"/>
        <dbReference type="EC" id="2.5.1.18"/>
    </reaction>
</comment>
<dbReference type="Pfam" id="PF02798">
    <property type="entry name" value="GST_N"/>
    <property type="match status" value="1"/>
</dbReference>
<dbReference type="PROSITE" id="PS50405">
    <property type="entry name" value="GST_CTER"/>
    <property type="match status" value="1"/>
</dbReference>
<keyword evidence="10" id="KW-1185">Reference proteome</keyword>
<dbReference type="SFLD" id="SFLDG00358">
    <property type="entry name" value="Main_(cytGST)"/>
    <property type="match status" value="1"/>
</dbReference>
<dbReference type="InterPro" id="IPR010987">
    <property type="entry name" value="Glutathione-S-Trfase_C-like"/>
</dbReference>
<dbReference type="EC" id="2.5.1.18" evidence="2"/>
<reference evidence="9" key="2">
    <citation type="submission" date="2017-02" db="EMBL/GenBank/DDBJ databases">
        <title>Sunflower complete genome.</title>
        <authorList>
            <person name="Langlade N."/>
            <person name="Munos S."/>
        </authorList>
    </citation>
    <scope>NUCLEOTIDE SEQUENCE [LARGE SCALE GENOMIC DNA]</scope>
    <source>
        <tissue evidence="9">Leaves</tissue>
    </source>
</reference>
<dbReference type="InterPro" id="IPR004046">
    <property type="entry name" value="GST_C"/>
</dbReference>
<evidence type="ECO:0000256" key="3">
    <source>
        <dbReference type="ARBA" id="ARBA00022679"/>
    </source>
</evidence>
<dbReference type="PROSITE" id="PS50404">
    <property type="entry name" value="GST_NTER"/>
    <property type="match status" value="1"/>
</dbReference>
<dbReference type="InterPro" id="IPR034347">
    <property type="entry name" value="GST_Phi_C"/>
</dbReference>
<evidence type="ECO:0000256" key="4">
    <source>
        <dbReference type="ARBA" id="ARBA00047960"/>
    </source>
</evidence>
<dbReference type="AlphaFoldDB" id="A0A251V0D8"/>
<dbReference type="InterPro" id="IPR036249">
    <property type="entry name" value="Thioredoxin-like_sf"/>
</dbReference>
<dbReference type="SFLD" id="SFLDG01154">
    <property type="entry name" value="Main.5:_Phi-like"/>
    <property type="match status" value="1"/>
</dbReference>
<dbReference type="InterPro" id="IPR040079">
    <property type="entry name" value="Glutathione_S-Trfase"/>
</dbReference>
<protein>
    <recommendedName>
        <fullName evidence="2">glutathione transferase</fullName>
        <ecNumber evidence="2">2.5.1.18</ecNumber>
    </recommendedName>
    <alternativeName>
        <fullName evidence="5">GST class-phi</fullName>
    </alternativeName>
</protein>
<feature type="domain" description="GST N-terminal" evidence="6">
    <location>
        <begin position="1"/>
        <end position="82"/>
    </location>
</feature>
<evidence type="ECO:0000313" key="10">
    <source>
        <dbReference type="Proteomes" id="UP000215914"/>
    </source>
</evidence>
<gene>
    <name evidence="9" type="ORF">HannXRQ_Chr04g0118201</name>
    <name evidence="8" type="ORF">HanXRQr2_Chr04g0177721</name>
</gene>
<dbReference type="FunFam" id="3.40.30.10:FF:000016">
    <property type="entry name" value="Glutathione S-transferase F2"/>
    <property type="match status" value="1"/>
</dbReference>
<accession>A0A251V0D8</accession>
<evidence type="ECO:0000313" key="9">
    <source>
        <dbReference type="EMBL" id="OTG29068.1"/>
    </source>
</evidence>
<dbReference type="EMBL" id="CM007893">
    <property type="protein sequence ID" value="OTG29068.1"/>
    <property type="molecule type" value="Genomic_DNA"/>
</dbReference>
<reference evidence="8" key="3">
    <citation type="submission" date="2020-06" db="EMBL/GenBank/DDBJ databases">
        <title>Helianthus annuus Genome sequencing and assembly Release 2.</title>
        <authorList>
            <person name="Gouzy J."/>
            <person name="Langlade N."/>
            <person name="Munos S."/>
        </authorList>
    </citation>
    <scope>NUCLEOTIDE SEQUENCE</scope>
    <source>
        <tissue evidence="8">Leaves</tissue>
    </source>
</reference>
<proteinExistence type="inferred from homology"/>
<name>A0A251V0D8_HELAN</name>